<comment type="caution">
    <text evidence="2">The sequence shown here is derived from an EMBL/GenBank/DDBJ whole genome shotgun (WGS) entry which is preliminary data.</text>
</comment>
<feature type="region of interest" description="Disordered" evidence="1">
    <location>
        <begin position="1"/>
        <end position="20"/>
    </location>
</feature>
<evidence type="ECO:0000256" key="1">
    <source>
        <dbReference type="SAM" id="MobiDB-lite"/>
    </source>
</evidence>
<accession>A0AAD9Y1C2</accession>
<keyword evidence="3" id="KW-1185">Reference proteome</keyword>
<protein>
    <submittedName>
        <fullName evidence="2">Uncharacterized protein</fullName>
    </submittedName>
</protein>
<dbReference type="EMBL" id="VYYT01000566">
    <property type="protein sequence ID" value="KAK2731690.1"/>
    <property type="molecule type" value="Genomic_DNA"/>
</dbReference>
<evidence type="ECO:0000313" key="3">
    <source>
        <dbReference type="Proteomes" id="UP001281614"/>
    </source>
</evidence>
<name>A0AAD9Y1C2_COLKA</name>
<sequence length="71" mass="8156">MRLCLRSSSRLGRASSSRRDGRFTPCRFLPFSGADDARAHGELIQRHSKFRLYDTPPSLPGFFIEKGWARE</sequence>
<feature type="compositionally biased region" description="Low complexity" evidence="1">
    <location>
        <begin position="1"/>
        <end position="15"/>
    </location>
</feature>
<proteinExistence type="predicted"/>
<organism evidence="2 3">
    <name type="scientific">Colletotrichum kahawae</name>
    <name type="common">Coffee berry disease fungus</name>
    <dbReference type="NCBI Taxonomy" id="34407"/>
    <lineage>
        <taxon>Eukaryota</taxon>
        <taxon>Fungi</taxon>
        <taxon>Dikarya</taxon>
        <taxon>Ascomycota</taxon>
        <taxon>Pezizomycotina</taxon>
        <taxon>Sordariomycetes</taxon>
        <taxon>Hypocreomycetidae</taxon>
        <taxon>Glomerellales</taxon>
        <taxon>Glomerellaceae</taxon>
        <taxon>Colletotrichum</taxon>
        <taxon>Colletotrichum gloeosporioides species complex</taxon>
    </lineage>
</organism>
<dbReference type="AlphaFoldDB" id="A0AAD9Y1C2"/>
<evidence type="ECO:0000313" key="2">
    <source>
        <dbReference type="EMBL" id="KAK2731690.1"/>
    </source>
</evidence>
<reference evidence="2" key="1">
    <citation type="submission" date="2023-02" db="EMBL/GenBank/DDBJ databases">
        <title>Colletotrichum kahawae CIFC_Que2 genome sequencing and assembly.</title>
        <authorList>
            <person name="Baroncelli R."/>
        </authorList>
    </citation>
    <scope>NUCLEOTIDE SEQUENCE</scope>
    <source>
        <strain evidence="2">CIFC_Que2</strain>
    </source>
</reference>
<dbReference type="Proteomes" id="UP001281614">
    <property type="component" value="Unassembled WGS sequence"/>
</dbReference>
<gene>
    <name evidence="2" type="ORF">CKAH01_08846</name>
</gene>